<dbReference type="Proteomes" id="UP000031014">
    <property type="component" value="Unassembled WGS sequence"/>
</dbReference>
<gene>
    <name evidence="2" type="ORF">SAMD00020551_4142</name>
</gene>
<feature type="transmembrane region" description="Helical" evidence="1">
    <location>
        <begin position="12"/>
        <end position="33"/>
    </location>
</feature>
<keyword evidence="1" id="KW-0472">Membrane</keyword>
<reference evidence="2 3" key="1">
    <citation type="submission" date="2013-06" db="EMBL/GenBank/DDBJ databases">
        <title>Whole genome shotgun sequence of Bacillus selenatarsenatis SF-1.</title>
        <authorList>
            <person name="Kuroda M."/>
            <person name="Sei K."/>
            <person name="Yamashita M."/>
            <person name="Ike M."/>
        </authorList>
    </citation>
    <scope>NUCLEOTIDE SEQUENCE [LARGE SCALE GENOMIC DNA]</scope>
    <source>
        <strain evidence="2 3">SF-1</strain>
    </source>
</reference>
<keyword evidence="1" id="KW-0812">Transmembrane</keyword>
<comment type="caution">
    <text evidence="2">The sequence shown here is derived from an EMBL/GenBank/DDBJ whole genome shotgun (WGS) entry which is preliminary data.</text>
</comment>
<proteinExistence type="predicted"/>
<evidence type="ECO:0000313" key="3">
    <source>
        <dbReference type="Proteomes" id="UP000031014"/>
    </source>
</evidence>
<sequence>MTIRICSLTLLLSSSIKVIFVLIVYFVGIRALFEETSKQRMN</sequence>
<keyword evidence="1" id="KW-1133">Transmembrane helix</keyword>
<accession>A0A0A8XCV5</accession>
<evidence type="ECO:0000256" key="1">
    <source>
        <dbReference type="SAM" id="Phobius"/>
    </source>
</evidence>
<keyword evidence="3" id="KW-1185">Reference proteome</keyword>
<protein>
    <submittedName>
        <fullName evidence="2">Uncharacterized protein</fullName>
    </submittedName>
</protein>
<dbReference type="AlphaFoldDB" id="A0A0A8XCV5"/>
<name>A0A0A8XCV5_MESS1</name>
<evidence type="ECO:0000313" key="2">
    <source>
        <dbReference type="EMBL" id="GAM15971.1"/>
    </source>
</evidence>
<dbReference type="STRING" id="1321606.SAMD00020551_4142"/>
<organism evidence="2 3">
    <name type="scientific">Mesobacillus selenatarsenatis (strain DSM 18680 / JCM 14380 / FERM P-15431 / SF-1)</name>
    <dbReference type="NCBI Taxonomy" id="1321606"/>
    <lineage>
        <taxon>Bacteria</taxon>
        <taxon>Bacillati</taxon>
        <taxon>Bacillota</taxon>
        <taxon>Bacilli</taxon>
        <taxon>Bacillales</taxon>
        <taxon>Bacillaceae</taxon>
        <taxon>Mesobacillus</taxon>
    </lineage>
</organism>
<dbReference type="EMBL" id="BASE01000102">
    <property type="protein sequence ID" value="GAM15971.1"/>
    <property type="molecule type" value="Genomic_DNA"/>
</dbReference>